<feature type="compositionally biased region" description="Basic and acidic residues" evidence="1">
    <location>
        <begin position="165"/>
        <end position="182"/>
    </location>
</feature>
<evidence type="ECO:0000256" key="1">
    <source>
        <dbReference type="SAM" id="MobiDB-lite"/>
    </source>
</evidence>
<feature type="compositionally biased region" description="Basic and acidic residues" evidence="1">
    <location>
        <begin position="88"/>
        <end position="97"/>
    </location>
</feature>
<gene>
    <name evidence="3" type="ORF">GSLYS_00003343001</name>
</gene>
<dbReference type="InterPro" id="IPR056515">
    <property type="entry name" value="INO80E_N"/>
</dbReference>
<accession>A0AAV2H6I5</accession>
<dbReference type="GO" id="GO:0006338">
    <property type="term" value="P:chromatin remodeling"/>
    <property type="evidence" value="ECO:0007669"/>
    <property type="project" value="InterPro"/>
</dbReference>
<dbReference type="GO" id="GO:0031011">
    <property type="term" value="C:Ino80 complex"/>
    <property type="evidence" value="ECO:0007669"/>
    <property type="project" value="InterPro"/>
</dbReference>
<organism evidence="3 4">
    <name type="scientific">Lymnaea stagnalis</name>
    <name type="common">Great pond snail</name>
    <name type="synonym">Helix stagnalis</name>
    <dbReference type="NCBI Taxonomy" id="6523"/>
    <lineage>
        <taxon>Eukaryota</taxon>
        <taxon>Metazoa</taxon>
        <taxon>Spiralia</taxon>
        <taxon>Lophotrochozoa</taxon>
        <taxon>Mollusca</taxon>
        <taxon>Gastropoda</taxon>
        <taxon>Heterobranchia</taxon>
        <taxon>Euthyneura</taxon>
        <taxon>Panpulmonata</taxon>
        <taxon>Hygrophila</taxon>
        <taxon>Lymnaeoidea</taxon>
        <taxon>Lymnaeidae</taxon>
        <taxon>Lymnaea</taxon>
    </lineage>
</organism>
<feature type="compositionally biased region" description="Basic residues" evidence="1">
    <location>
        <begin position="133"/>
        <end position="146"/>
    </location>
</feature>
<dbReference type="Pfam" id="PF24237">
    <property type="entry name" value="INO80E"/>
    <property type="match status" value="1"/>
</dbReference>
<proteinExistence type="predicted"/>
<name>A0AAV2H6I5_LYMST</name>
<dbReference type="EMBL" id="CAXITT010000044">
    <property type="protein sequence ID" value="CAL1529188.1"/>
    <property type="molecule type" value="Genomic_DNA"/>
</dbReference>
<keyword evidence="4" id="KW-1185">Reference proteome</keyword>
<dbReference type="Proteomes" id="UP001497497">
    <property type="component" value="Unassembled WGS sequence"/>
</dbReference>
<reference evidence="3 4" key="1">
    <citation type="submission" date="2024-04" db="EMBL/GenBank/DDBJ databases">
        <authorList>
            <consortium name="Genoscope - CEA"/>
            <person name="William W."/>
        </authorList>
    </citation>
    <scope>NUCLEOTIDE SEQUENCE [LARGE SCALE GENOMIC DNA]</scope>
</reference>
<feature type="region of interest" description="Disordered" evidence="1">
    <location>
        <begin position="71"/>
        <end position="222"/>
    </location>
</feature>
<evidence type="ECO:0000313" key="3">
    <source>
        <dbReference type="EMBL" id="CAL1529188.1"/>
    </source>
</evidence>
<feature type="compositionally biased region" description="Acidic residues" evidence="1">
    <location>
        <begin position="208"/>
        <end position="222"/>
    </location>
</feature>
<dbReference type="AlphaFoldDB" id="A0AAV2H6I5"/>
<protein>
    <recommendedName>
        <fullName evidence="2">INO80 complex subunit E N-terminal domain-containing protein</fullName>
    </recommendedName>
</protein>
<dbReference type="PANTHER" id="PTHR21812:SF1">
    <property type="entry name" value="INO80 COMPLEX SUBUNIT E"/>
    <property type="match status" value="1"/>
</dbReference>
<dbReference type="InterPro" id="IPR026678">
    <property type="entry name" value="INO80E"/>
</dbReference>
<evidence type="ECO:0000259" key="2">
    <source>
        <dbReference type="Pfam" id="PF24237"/>
    </source>
</evidence>
<evidence type="ECO:0000313" key="4">
    <source>
        <dbReference type="Proteomes" id="UP001497497"/>
    </source>
</evidence>
<dbReference type="PANTHER" id="PTHR21812">
    <property type="entry name" value="INO80 COMPLEX SUBUNIT E"/>
    <property type="match status" value="1"/>
</dbReference>
<feature type="domain" description="INO80 complex subunit E N-terminal" evidence="2">
    <location>
        <begin position="18"/>
        <end position="65"/>
    </location>
</feature>
<sequence>MMPVTGEFDEEFSEGHIDYRQKYKALKKKLRLLVYEQECFLGELRKAQRKLLKVSRDRSFLLDRLLQQEKIEDSSGESDATNSTDTEDGGHHREPGPTKKRKLGSQPTSAADLAHILSSSAKHNSGGGESHNVSKKKSKGSGKKSSKANNQKSTAVKLESPGQMTREELERHLESKRHEFGIEKATASLPMEIFSNDPNQESDPGADGGEEDEDDLVIDVPH</sequence>
<comment type="caution">
    <text evidence="3">The sequence shown here is derived from an EMBL/GenBank/DDBJ whole genome shotgun (WGS) entry which is preliminary data.</text>
</comment>